<protein>
    <recommendedName>
        <fullName evidence="1">CdiI immunity protein domain-containing protein</fullName>
    </recommendedName>
</protein>
<keyword evidence="3" id="KW-1185">Reference proteome</keyword>
<dbReference type="EMBL" id="BAAAUF010000058">
    <property type="protein sequence ID" value="GAA3066300.1"/>
    <property type="molecule type" value="Genomic_DNA"/>
</dbReference>
<evidence type="ECO:0000313" key="3">
    <source>
        <dbReference type="Proteomes" id="UP001501532"/>
    </source>
</evidence>
<dbReference type="InterPro" id="IPR041129">
    <property type="entry name" value="CdiI_2"/>
</dbReference>
<evidence type="ECO:0000259" key="1">
    <source>
        <dbReference type="Pfam" id="PF18593"/>
    </source>
</evidence>
<accession>A0ABP6M294</accession>
<name>A0ABP6M294_9ACTN</name>
<comment type="caution">
    <text evidence="2">The sequence shown here is derived from an EMBL/GenBank/DDBJ whole genome shotgun (WGS) entry which is preliminary data.</text>
</comment>
<reference evidence="3" key="1">
    <citation type="journal article" date="2019" name="Int. J. Syst. Evol. Microbiol.">
        <title>The Global Catalogue of Microorganisms (GCM) 10K type strain sequencing project: providing services to taxonomists for standard genome sequencing and annotation.</title>
        <authorList>
            <consortium name="The Broad Institute Genomics Platform"/>
            <consortium name="The Broad Institute Genome Sequencing Center for Infectious Disease"/>
            <person name="Wu L."/>
            <person name="Ma J."/>
        </authorList>
    </citation>
    <scope>NUCLEOTIDE SEQUENCE [LARGE SCALE GENOMIC DNA]</scope>
    <source>
        <strain evidence="3">JCM 9091</strain>
    </source>
</reference>
<proteinExistence type="predicted"/>
<gene>
    <name evidence="2" type="ORF">GCM10010448_57150</name>
</gene>
<organism evidence="2 3">
    <name type="scientific">Streptomyces glomeratus</name>
    <dbReference type="NCBI Taxonomy" id="284452"/>
    <lineage>
        <taxon>Bacteria</taxon>
        <taxon>Bacillati</taxon>
        <taxon>Actinomycetota</taxon>
        <taxon>Actinomycetes</taxon>
        <taxon>Kitasatosporales</taxon>
        <taxon>Streptomycetaceae</taxon>
        <taxon>Streptomyces</taxon>
    </lineage>
</organism>
<dbReference type="RefSeq" id="WP_234520027.1">
    <property type="nucleotide sequence ID" value="NZ_BAAAUF010000058.1"/>
</dbReference>
<dbReference type="Pfam" id="PF18593">
    <property type="entry name" value="CdiI_2"/>
    <property type="match status" value="1"/>
</dbReference>
<sequence>MTPVDDRFHELRRLLRAYEQPGYAFDDTVETSGVALSAYLRMAAFSPERVVAAAREIQDLLTVGLFSDEVADDVELLPHINPPQGGSVEECLRVILQHLERFLASPPPPRASVRPEIAWEWRERFPALAHFLGAYFYQDSLKLEYESHEEAVDNYLVGEPTEDIRKTASEIGEILALNATADELAEAAAVLGLSEPPPAGASLRQWLVDIQGVLMHHLRDSAS</sequence>
<dbReference type="Proteomes" id="UP001501532">
    <property type="component" value="Unassembled WGS sequence"/>
</dbReference>
<feature type="domain" description="CdiI immunity protein" evidence="1">
    <location>
        <begin position="124"/>
        <end position="211"/>
    </location>
</feature>
<evidence type="ECO:0000313" key="2">
    <source>
        <dbReference type="EMBL" id="GAA3066300.1"/>
    </source>
</evidence>